<dbReference type="OrthoDB" id="9812295at2"/>
<dbReference type="InterPro" id="IPR005025">
    <property type="entry name" value="FMN_Rdtase-like_dom"/>
</dbReference>
<feature type="domain" description="NADPH-dependent FMN reductase-like" evidence="1">
    <location>
        <begin position="1"/>
        <end position="148"/>
    </location>
</feature>
<dbReference type="GO" id="GO:0005829">
    <property type="term" value="C:cytosol"/>
    <property type="evidence" value="ECO:0007669"/>
    <property type="project" value="TreeGrafter"/>
</dbReference>
<organism evidence="2 3">
    <name type="scientific">Barrientosiimonas humi</name>
    <dbReference type="NCBI Taxonomy" id="999931"/>
    <lineage>
        <taxon>Bacteria</taxon>
        <taxon>Bacillati</taxon>
        <taxon>Actinomycetota</taxon>
        <taxon>Actinomycetes</taxon>
        <taxon>Micrococcales</taxon>
        <taxon>Dermacoccaceae</taxon>
        <taxon>Barrientosiimonas</taxon>
    </lineage>
</organism>
<reference evidence="2 3" key="1">
    <citation type="submission" date="2019-06" db="EMBL/GenBank/DDBJ databases">
        <title>Sequencing the genomes of 1000 actinobacteria strains.</title>
        <authorList>
            <person name="Klenk H.-P."/>
        </authorList>
    </citation>
    <scope>NUCLEOTIDE SEQUENCE [LARGE SCALE GENOMIC DNA]</scope>
    <source>
        <strain evidence="2 3">DSM 24617</strain>
    </source>
</reference>
<dbReference type="InterPro" id="IPR029039">
    <property type="entry name" value="Flavoprotein-like_sf"/>
</dbReference>
<accession>A0A542XAV3</accession>
<evidence type="ECO:0000313" key="2">
    <source>
        <dbReference type="EMBL" id="TQL32957.1"/>
    </source>
</evidence>
<gene>
    <name evidence="2" type="ORF">FB554_1090</name>
</gene>
<dbReference type="RefSeq" id="WP_142005036.1">
    <property type="nucleotide sequence ID" value="NZ_CAJTBP010000001.1"/>
</dbReference>
<dbReference type="PANTHER" id="PTHR30543:SF21">
    <property type="entry name" value="NAD(P)H-DEPENDENT FMN REDUCTASE LOT6"/>
    <property type="match status" value="1"/>
</dbReference>
<dbReference type="GO" id="GO:0010181">
    <property type="term" value="F:FMN binding"/>
    <property type="evidence" value="ECO:0007669"/>
    <property type="project" value="TreeGrafter"/>
</dbReference>
<proteinExistence type="predicted"/>
<comment type="caution">
    <text evidence="2">The sequence shown here is derived from an EMBL/GenBank/DDBJ whole genome shotgun (WGS) entry which is preliminary data.</text>
</comment>
<dbReference type="EMBL" id="VFOK01000001">
    <property type="protein sequence ID" value="TQL32957.1"/>
    <property type="molecule type" value="Genomic_DNA"/>
</dbReference>
<dbReference type="GO" id="GO:0016491">
    <property type="term" value="F:oxidoreductase activity"/>
    <property type="evidence" value="ECO:0007669"/>
    <property type="project" value="InterPro"/>
</dbReference>
<dbReference type="InterPro" id="IPR050712">
    <property type="entry name" value="NAD(P)H-dep_reductase"/>
</dbReference>
<dbReference type="PANTHER" id="PTHR30543">
    <property type="entry name" value="CHROMATE REDUCTASE"/>
    <property type="match status" value="1"/>
</dbReference>
<dbReference type="AlphaFoldDB" id="A0A542XAV3"/>
<evidence type="ECO:0000259" key="1">
    <source>
        <dbReference type="Pfam" id="PF03358"/>
    </source>
</evidence>
<dbReference type="Proteomes" id="UP000318336">
    <property type="component" value="Unassembled WGS sequence"/>
</dbReference>
<sequence length="187" mass="20716">MKIGILVGSTRPGRLGSAVGAWVKEHADQRSDDGVEYELIELADFDLPLLSEPTVPGAANRDYQRPETIAWGKKVDSVDAFVWVSPEYNHGVSAALKNAFDVLYPEWNHKAIAFVSYGADGGVRAVEQWRCIVANAMMVDVRAQVALQLFEEWGESGFTPHDRRADELGTVFDQLVQMAKVLEPLRS</sequence>
<dbReference type="Gene3D" id="3.40.50.360">
    <property type="match status" value="1"/>
</dbReference>
<protein>
    <submittedName>
        <fullName evidence="2">NAD(P)H-dependent FMN reductase</fullName>
    </submittedName>
</protein>
<dbReference type="SUPFAM" id="SSF52218">
    <property type="entry name" value="Flavoproteins"/>
    <property type="match status" value="1"/>
</dbReference>
<dbReference type="Pfam" id="PF03358">
    <property type="entry name" value="FMN_red"/>
    <property type="match status" value="1"/>
</dbReference>
<name>A0A542XAV3_9MICO</name>
<evidence type="ECO:0000313" key="3">
    <source>
        <dbReference type="Proteomes" id="UP000318336"/>
    </source>
</evidence>
<keyword evidence="3" id="KW-1185">Reference proteome</keyword>